<dbReference type="PANTHER" id="PTHR43178">
    <property type="entry name" value="DIHYDROLIPOAMIDE ACETYLTRANSFERASE COMPONENT OF PYRUVATE DEHYDROGENASE COMPLEX"/>
    <property type="match status" value="1"/>
</dbReference>
<dbReference type="SUPFAM" id="SSF51230">
    <property type="entry name" value="Single hybrid motif"/>
    <property type="match status" value="1"/>
</dbReference>
<accession>A0A1N6FVR4</accession>
<dbReference type="CDD" id="cd06849">
    <property type="entry name" value="lipoyl_domain"/>
    <property type="match status" value="1"/>
</dbReference>
<dbReference type="Proteomes" id="UP000184758">
    <property type="component" value="Unassembled WGS sequence"/>
</dbReference>
<evidence type="ECO:0000256" key="4">
    <source>
        <dbReference type="ARBA" id="ARBA00022823"/>
    </source>
</evidence>
<evidence type="ECO:0000256" key="3">
    <source>
        <dbReference type="ARBA" id="ARBA00022679"/>
    </source>
</evidence>
<evidence type="ECO:0000313" key="9">
    <source>
        <dbReference type="EMBL" id="SIN99426.1"/>
    </source>
</evidence>
<protein>
    <recommendedName>
        <fullName evidence="6">Dihydrolipoamide acetyltransferase component of pyruvate dehydrogenase complex</fullName>
        <ecNumber evidence="6">2.3.1.-</ecNumber>
    </recommendedName>
</protein>
<evidence type="ECO:0000256" key="6">
    <source>
        <dbReference type="RuleBase" id="RU003423"/>
    </source>
</evidence>
<reference evidence="10" key="1">
    <citation type="submission" date="2016-11" db="EMBL/GenBank/DDBJ databases">
        <authorList>
            <person name="Varghese N."/>
            <person name="Submissions S."/>
        </authorList>
    </citation>
    <scope>NUCLEOTIDE SEQUENCE [LARGE SCALE GENOMIC DNA]</scope>
    <source>
        <strain evidence="10">313</strain>
    </source>
</reference>
<dbReference type="Pfam" id="PF00198">
    <property type="entry name" value="2-oxoacid_dh"/>
    <property type="match status" value="1"/>
</dbReference>
<evidence type="ECO:0000256" key="1">
    <source>
        <dbReference type="ARBA" id="ARBA00001938"/>
    </source>
</evidence>
<dbReference type="Gene3D" id="2.40.50.100">
    <property type="match status" value="1"/>
</dbReference>
<dbReference type="AlphaFoldDB" id="A0A1N6FVR4"/>
<evidence type="ECO:0000313" key="10">
    <source>
        <dbReference type="Proteomes" id="UP000184758"/>
    </source>
</evidence>
<dbReference type="Gene3D" id="3.30.559.10">
    <property type="entry name" value="Chloramphenicol acetyltransferase-like domain"/>
    <property type="match status" value="1"/>
</dbReference>
<dbReference type="Pfam" id="PF00364">
    <property type="entry name" value="Biotin_lipoyl"/>
    <property type="match status" value="1"/>
</dbReference>
<evidence type="ECO:0000259" key="7">
    <source>
        <dbReference type="PROSITE" id="PS50968"/>
    </source>
</evidence>
<evidence type="ECO:0000256" key="5">
    <source>
        <dbReference type="ARBA" id="ARBA00023315"/>
    </source>
</evidence>
<sequence length="435" mass="47035">MSKEIVMPKLGMTMTEGTVEVWDKQVGETVKKGETVCTISSEKLTQDVESPIDGVVLKILVDEGSLAKVGEVLALVGEEETEETQQVSSEMEVPVEAVVNQSAEEGVSEIDQAASAGIKADIFEITDTSDKSRQGVTSRSASKETGRLFITPLAKKMAKEKGLDMSQIHGTGGNGRITKYDVLTAVQAQAAFVPSGQKIAPQTQETVGEGLSGMRKVIAQNMRRSLSQTAQLTLHRKVDVEKLMEFRSMLKKELADSGSYTKITITALLAKAVAQALKEDHRLNTRYDGQQLEQPKEVHIGIATALDEGLVVPVIQNADTKSIGKIADEIKDLSERGRQGTLSADEMHGSTFSITNMGGGGVEYFTPILNNPEVAILGVGALQKELKLDEEGNVKEHSMIPLSLSFDHQIIDGSVAGEFLITLARYIEHPYLLVL</sequence>
<dbReference type="InterPro" id="IPR011053">
    <property type="entry name" value="Single_hybrid_motif"/>
</dbReference>
<dbReference type="InterPro" id="IPR001078">
    <property type="entry name" value="2-oxoacid_DH_actylTfrase"/>
</dbReference>
<feature type="domain" description="Lipoyl-binding" evidence="7">
    <location>
        <begin position="2"/>
        <end position="77"/>
    </location>
</feature>
<dbReference type="SUPFAM" id="SSF52777">
    <property type="entry name" value="CoA-dependent acyltransferases"/>
    <property type="match status" value="1"/>
</dbReference>
<evidence type="ECO:0000259" key="8">
    <source>
        <dbReference type="PROSITE" id="PS51826"/>
    </source>
</evidence>
<dbReference type="EMBL" id="FSRN01000001">
    <property type="protein sequence ID" value="SIN99426.1"/>
    <property type="molecule type" value="Genomic_DNA"/>
</dbReference>
<dbReference type="InterPro" id="IPR000089">
    <property type="entry name" value="Biotin_lipoyl"/>
</dbReference>
<dbReference type="GO" id="GO:0005737">
    <property type="term" value="C:cytoplasm"/>
    <property type="evidence" value="ECO:0007669"/>
    <property type="project" value="TreeGrafter"/>
</dbReference>
<keyword evidence="3 6" id="KW-0808">Transferase</keyword>
<comment type="cofactor">
    <cofactor evidence="1 6">
        <name>(R)-lipoate</name>
        <dbReference type="ChEBI" id="CHEBI:83088"/>
    </cofactor>
</comment>
<dbReference type="eggNOG" id="COG0508">
    <property type="taxonomic scope" value="Bacteria"/>
</dbReference>
<dbReference type="Gene3D" id="4.10.320.10">
    <property type="entry name" value="E3-binding domain"/>
    <property type="match status" value="1"/>
</dbReference>
<dbReference type="InterPro" id="IPR050743">
    <property type="entry name" value="2-oxoacid_DH_E2_comp"/>
</dbReference>
<dbReference type="STRING" id="28230.SAMN05878443_0856"/>
<keyword evidence="5 6" id="KW-0012">Acyltransferase</keyword>
<organism evidence="9 10">
    <name type="scientific">Carnobacterium alterfunditum</name>
    <dbReference type="NCBI Taxonomy" id="28230"/>
    <lineage>
        <taxon>Bacteria</taxon>
        <taxon>Bacillati</taxon>
        <taxon>Bacillota</taxon>
        <taxon>Bacilli</taxon>
        <taxon>Lactobacillales</taxon>
        <taxon>Carnobacteriaceae</taxon>
        <taxon>Carnobacterium</taxon>
    </lineage>
</organism>
<keyword evidence="10" id="KW-1185">Reference proteome</keyword>
<proteinExistence type="inferred from homology"/>
<dbReference type="FunFam" id="3.30.559.10:FF:000007">
    <property type="entry name" value="Dihydrolipoamide acetyltransferase component of pyruvate dehydrogenase complex"/>
    <property type="match status" value="1"/>
</dbReference>
<dbReference type="GO" id="GO:0031405">
    <property type="term" value="F:lipoic acid binding"/>
    <property type="evidence" value="ECO:0007669"/>
    <property type="project" value="TreeGrafter"/>
</dbReference>
<dbReference type="InterPro" id="IPR036625">
    <property type="entry name" value="E3-bd_dom_sf"/>
</dbReference>
<dbReference type="GO" id="GO:0016407">
    <property type="term" value="F:acetyltransferase activity"/>
    <property type="evidence" value="ECO:0007669"/>
    <property type="project" value="TreeGrafter"/>
</dbReference>
<evidence type="ECO:0000256" key="2">
    <source>
        <dbReference type="ARBA" id="ARBA00007317"/>
    </source>
</evidence>
<dbReference type="PANTHER" id="PTHR43178:SF5">
    <property type="entry name" value="LIPOAMIDE ACYLTRANSFERASE COMPONENT OF BRANCHED-CHAIN ALPHA-KETO ACID DEHYDROGENASE COMPLEX, MITOCHONDRIAL"/>
    <property type="match status" value="1"/>
</dbReference>
<dbReference type="OrthoDB" id="9805770at2"/>
<dbReference type="SUPFAM" id="SSF47005">
    <property type="entry name" value="Peripheral subunit-binding domain of 2-oxo acid dehydrogenase complex"/>
    <property type="match status" value="1"/>
</dbReference>
<dbReference type="Pfam" id="PF02817">
    <property type="entry name" value="E3_binding"/>
    <property type="match status" value="1"/>
</dbReference>
<keyword evidence="4 6" id="KW-0450">Lipoyl</keyword>
<keyword evidence="9" id="KW-0670">Pyruvate</keyword>
<dbReference type="RefSeq" id="WP_034547651.1">
    <property type="nucleotide sequence ID" value="NZ_FSRN01000001.1"/>
</dbReference>
<comment type="similarity">
    <text evidence="2 6">Belongs to the 2-oxoacid dehydrogenase family.</text>
</comment>
<dbReference type="InterPro" id="IPR023213">
    <property type="entry name" value="CAT-like_dom_sf"/>
</dbReference>
<gene>
    <name evidence="9" type="ORF">SAMN05878443_0856</name>
</gene>
<name>A0A1N6FVR4_9LACT</name>
<dbReference type="EC" id="2.3.1.-" evidence="6"/>
<feature type="domain" description="Peripheral subunit-binding (PSBD)" evidence="8">
    <location>
        <begin position="149"/>
        <end position="186"/>
    </location>
</feature>
<dbReference type="PROSITE" id="PS51826">
    <property type="entry name" value="PSBD"/>
    <property type="match status" value="1"/>
</dbReference>
<dbReference type="InterPro" id="IPR004167">
    <property type="entry name" value="PSBD"/>
</dbReference>
<dbReference type="PROSITE" id="PS50968">
    <property type="entry name" value="BIOTINYL_LIPOYL"/>
    <property type="match status" value="1"/>
</dbReference>